<organism evidence="1 2">
    <name type="scientific">Saccharothrix yanglingensis</name>
    <dbReference type="NCBI Taxonomy" id="659496"/>
    <lineage>
        <taxon>Bacteria</taxon>
        <taxon>Bacillati</taxon>
        <taxon>Actinomycetota</taxon>
        <taxon>Actinomycetes</taxon>
        <taxon>Pseudonocardiales</taxon>
        <taxon>Pseudonocardiaceae</taxon>
        <taxon>Saccharothrix</taxon>
    </lineage>
</organism>
<keyword evidence="2" id="KW-1185">Reference proteome</keyword>
<gene>
    <name evidence="1" type="ORF">CKY47_17050</name>
</gene>
<evidence type="ECO:0000313" key="1">
    <source>
        <dbReference type="EMBL" id="MDQ2585659.1"/>
    </source>
</evidence>
<comment type="caution">
    <text evidence="1">The sequence shown here is derived from an EMBL/GenBank/DDBJ whole genome shotgun (WGS) entry which is preliminary data.</text>
</comment>
<protein>
    <submittedName>
        <fullName evidence="1">Uncharacterized protein</fullName>
    </submittedName>
</protein>
<reference evidence="1 2" key="1">
    <citation type="submission" date="2017-06" db="EMBL/GenBank/DDBJ databases">
        <title>Cultured bacterium strain Saccharothrix yanglingensis Hhs.015.</title>
        <authorList>
            <person name="Xia Y."/>
        </authorList>
    </citation>
    <scope>NUCLEOTIDE SEQUENCE [LARGE SCALE GENOMIC DNA]</scope>
    <source>
        <strain evidence="1 2">Hhs.015</strain>
    </source>
</reference>
<accession>A0ABU0X2Z6</accession>
<proteinExistence type="predicted"/>
<sequence>MGSRFRQLSVIESDGTTARFKRVDRHAGRLVEGGGGDLKSWTLRRLSAHRCPLGLYVGEAGTGVEDVETNVWVAWDGACPFPVEE</sequence>
<dbReference type="Proteomes" id="UP001225605">
    <property type="component" value="Unassembled WGS sequence"/>
</dbReference>
<name>A0ABU0X2Z6_9PSEU</name>
<dbReference type="EMBL" id="NSDM01000007">
    <property type="protein sequence ID" value="MDQ2585659.1"/>
    <property type="molecule type" value="Genomic_DNA"/>
</dbReference>
<evidence type="ECO:0000313" key="2">
    <source>
        <dbReference type="Proteomes" id="UP001225605"/>
    </source>
</evidence>